<name>A0ABY2UZ19_9RHOB</name>
<evidence type="ECO:0000313" key="4">
    <source>
        <dbReference type="Proteomes" id="UP000305041"/>
    </source>
</evidence>
<evidence type="ECO:0000313" key="3">
    <source>
        <dbReference type="EMBL" id="TLP68719.1"/>
    </source>
</evidence>
<feature type="region of interest" description="Disordered" evidence="1">
    <location>
        <begin position="15"/>
        <end position="217"/>
    </location>
</feature>
<reference evidence="3 4" key="1">
    <citation type="submission" date="2019-05" db="EMBL/GenBank/DDBJ databases">
        <title>Draft genome sequence of Pelagicola sp. DSW4-44.</title>
        <authorList>
            <person name="Oh J."/>
        </authorList>
    </citation>
    <scope>NUCLEOTIDE SEQUENCE [LARGE SCALE GENOMIC DNA]</scope>
    <source>
        <strain evidence="3 4">DSW4-44</strain>
    </source>
</reference>
<accession>A0ABY2UZ19</accession>
<feature type="compositionally biased region" description="Polar residues" evidence="1">
    <location>
        <begin position="194"/>
        <end position="217"/>
    </location>
</feature>
<protein>
    <recommendedName>
        <fullName evidence="2">Flagellar hook-length control protein-like C-terminal domain-containing protein</fullName>
    </recommendedName>
</protein>
<dbReference type="InterPro" id="IPR021136">
    <property type="entry name" value="Flagellar_hook_control-like_C"/>
</dbReference>
<proteinExistence type="predicted"/>
<dbReference type="Pfam" id="PF02120">
    <property type="entry name" value="Flg_hook"/>
    <property type="match status" value="1"/>
</dbReference>
<evidence type="ECO:0000259" key="2">
    <source>
        <dbReference type="Pfam" id="PF02120"/>
    </source>
</evidence>
<feature type="region of interest" description="Disordered" evidence="1">
    <location>
        <begin position="441"/>
        <end position="493"/>
    </location>
</feature>
<keyword evidence="4" id="KW-1185">Reference proteome</keyword>
<sequence>MLKHIQSGTAFDVVKSSVAPKSNSASTGADFQNFYSKTEKNQNITGDEVQPEALDPETDLPIAPQIDEAIDSSKGEGAGASNLAESKSDADDAGTTDTENTVPFVTVQEHSASTVTRSALSVESSEAGKQREITGDTTSKGSGTVQATATSTPASVTGSQLDKGDATGPKPEQIVRQDATRQSGQRSVAELQLATAQSAANEQHQAVKSSVAAEQQQQNMDRLRNRFVPEKQTASVNSAQHTGEVRSFPTITKNSDAVEAETPRQRRFAQSADGVEVTTGDKLSRQPTAPTNIVVTQNAAAAQPSIAGQAAVSDAEVLLDHFNKNLMLDPLSSEPAGLSQLLTEAVMSPGTAHRPETPRLVAAQLATALATKGERNIDVALNPEELGRVKMRVTTTDSSVIVMITTERPETGDMMRRHINELADEFRQMGFEDISFEFGGEGFAGQMGEGAEQGASFGGGSSEASDTDPLANNVPEPAQKNLRLGETGLDMRI</sequence>
<organism evidence="3 4">
    <name type="scientific">Parasedimentitalea maritima</name>
    <dbReference type="NCBI Taxonomy" id="2578117"/>
    <lineage>
        <taxon>Bacteria</taxon>
        <taxon>Pseudomonadati</taxon>
        <taxon>Pseudomonadota</taxon>
        <taxon>Alphaproteobacteria</taxon>
        <taxon>Rhodobacterales</taxon>
        <taxon>Paracoccaceae</taxon>
        <taxon>Parasedimentitalea</taxon>
    </lineage>
</organism>
<feature type="compositionally biased region" description="Polar residues" evidence="1">
    <location>
        <begin position="19"/>
        <end position="45"/>
    </location>
</feature>
<feature type="compositionally biased region" description="Polar residues" evidence="1">
    <location>
        <begin position="135"/>
        <end position="160"/>
    </location>
</feature>
<dbReference type="EMBL" id="VAUA01000001">
    <property type="protein sequence ID" value="TLP68719.1"/>
    <property type="molecule type" value="Genomic_DNA"/>
</dbReference>
<comment type="caution">
    <text evidence="3">The sequence shown here is derived from an EMBL/GenBank/DDBJ whole genome shotgun (WGS) entry which is preliminary data.</text>
</comment>
<dbReference type="Proteomes" id="UP000305041">
    <property type="component" value="Unassembled WGS sequence"/>
</dbReference>
<dbReference type="CDD" id="cd17470">
    <property type="entry name" value="T3SS_Flik_C"/>
    <property type="match status" value="1"/>
</dbReference>
<feature type="domain" description="Flagellar hook-length control protein-like C-terminal" evidence="2">
    <location>
        <begin position="368"/>
        <end position="439"/>
    </location>
</feature>
<dbReference type="Gene3D" id="3.30.750.140">
    <property type="match status" value="1"/>
</dbReference>
<dbReference type="InterPro" id="IPR038610">
    <property type="entry name" value="FliK-like_C_sf"/>
</dbReference>
<feature type="compositionally biased region" description="Polar residues" evidence="1">
    <location>
        <begin position="95"/>
        <end position="124"/>
    </location>
</feature>
<gene>
    <name evidence="3" type="ORF">FEE96_00020</name>
</gene>
<evidence type="ECO:0000256" key="1">
    <source>
        <dbReference type="SAM" id="MobiDB-lite"/>
    </source>
</evidence>
<feature type="region of interest" description="Disordered" evidence="1">
    <location>
        <begin position="257"/>
        <end position="287"/>
    </location>
</feature>
<dbReference type="RefSeq" id="WP_138160865.1">
    <property type="nucleotide sequence ID" value="NZ_VAUA01000001.1"/>
</dbReference>